<evidence type="ECO:0000313" key="2">
    <source>
        <dbReference type="RefSeq" id="XP_019096319.1"/>
    </source>
</evidence>
<protein>
    <submittedName>
        <fullName evidence="2">Uncharacterized protein LOC109130763</fullName>
    </submittedName>
</protein>
<gene>
    <name evidence="2" type="primary">LOC109130763</name>
</gene>
<dbReference type="GeneID" id="109130763"/>
<dbReference type="Proteomes" id="UP000694864">
    <property type="component" value="Chromosome 19"/>
</dbReference>
<keyword evidence="1" id="KW-1185">Reference proteome</keyword>
<name>A0ABM1RBD1_CAMSA</name>
<dbReference type="RefSeq" id="XP_019096319.1">
    <property type="nucleotide sequence ID" value="XM_019240774.1"/>
</dbReference>
<reference evidence="2" key="2">
    <citation type="submission" date="2025-08" db="UniProtKB">
        <authorList>
            <consortium name="RefSeq"/>
        </authorList>
    </citation>
    <scope>IDENTIFICATION</scope>
    <source>
        <tissue evidence="2">Leaf</tissue>
    </source>
</reference>
<sequence length="77" mass="8968">MEKISKKCVFLVVISVMSTVTIRNVEAKRLLHEEISQMKLHHEVPTQVITPQRFHCETGYYIKCVPDPFFVICLCQC</sequence>
<accession>A0ABM1RBD1</accession>
<evidence type="ECO:0000313" key="1">
    <source>
        <dbReference type="Proteomes" id="UP000694864"/>
    </source>
</evidence>
<organism evidence="1 2">
    <name type="scientific">Camelina sativa</name>
    <name type="common">False flax</name>
    <name type="synonym">Myagrum sativum</name>
    <dbReference type="NCBI Taxonomy" id="90675"/>
    <lineage>
        <taxon>Eukaryota</taxon>
        <taxon>Viridiplantae</taxon>
        <taxon>Streptophyta</taxon>
        <taxon>Embryophyta</taxon>
        <taxon>Tracheophyta</taxon>
        <taxon>Spermatophyta</taxon>
        <taxon>Magnoliopsida</taxon>
        <taxon>eudicotyledons</taxon>
        <taxon>Gunneridae</taxon>
        <taxon>Pentapetalae</taxon>
        <taxon>rosids</taxon>
        <taxon>malvids</taxon>
        <taxon>Brassicales</taxon>
        <taxon>Brassicaceae</taxon>
        <taxon>Camelineae</taxon>
        <taxon>Camelina</taxon>
    </lineage>
</organism>
<proteinExistence type="predicted"/>
<reference evidence="1" key="1">
    <citation type="journal article" date="2014" name="Nat. Commun.">
        <title>The emerging biofuel crop Camelina sativa retains a highly undifferentiated hexaploid genome structure.</title>
        <authorList>
            <person name="Kagale S."/>
            <person name="Koh C."/>
            <person name="Nixon J."/>
            <person name="Bollina V."/>
            <person name="Clarke W.E."/>
            <person name="Tuteja R."/>
            <person name="Spillane C."/>
            <person name="Robinson S.J."/>
            <person name="Links M.G."/>
            <person name="Clarke C."/>
            <person name="Higgins E.E."/>
            <person name="Huebert T."/>
            <person name="Sharpe A.G."/>
            <person name="Parkin I.A."/>
        </authorList>
    </citation>
    <scope>NUCLEOTIDE SEQUENCE [LARGE SCALE GENOMIC DNA]</scope>
    <source>
        <strain evidence="1">cv. DH55</strain>
    </source>
</reference>